<evidence type="ECO:0000256" key="1">
    <source>
        <dbReference type="ARBA" id="ARBA00006382"/>
    </source>
</evidence>
<comment type="caution">
    <text evidence="10">The sequence shown here is derived from an EMBL/GenBank/DDBJ whole genome shotgun (WGS) entry which is preliminary data.</text>
</comment>
<dbReference type="Gene3D" id="3.40.50.720">
    <property type="entry name" value="NAD(P)-binding Rossmann-like Domain"/>
    <property type="match status" value="1"/>
</dbReference>
<evidence type="ECO:0000256" key="7">
    <source>
        <dbReference type="RuleBase" id="RU004417"/>
    </source>
</evidence>
<feature type="region of interest" description="Disordered" evidence="8">
    <location>
        <begin position="351"/>
        <end position="382"/>
    </location>
</feature>
<feature type="binding site" evidence="5">
    <location>
        <position position="152"/>
    </location>
    <ligand>
        <name>NAD(+)</name>
        <dbReference type="ChEBI" id="CHEBI:57540"/>
    </ligand>
</feature>
<accession>A0A401WGG9</accession>
<feature type="domain" description="Glutamate/phenylalanine/leucine/valine/L-tryptophan dehydrogenase C-terminal" evidence="9">
    <location>
        <begin position="143"/>
        <end position="377"/>
    </location>
</feature>
<dbReference type="PANTHER" id="PTHR11606">
    <property type="entry name" value="GLUTAMATE DEHYDROGENASE"/>
    <property type="match status" value="1"/>
</dbReference>
<dbReference type="SUPFAM" id="SSF53223">
    <property type="entry name" value="Aminoacid dehydrogenase-like, N-terminal domain"/>
    <property type="match status" value="1"/>
</dbReference>
<dbReference type="GO" id="GO:0000166">
    <property type="term" value="F:nucleotide binding"/>
    <property type="evidence" value="ECO:0007669"/>
    <property type="project" value="UniProtKB-KW"/>
</dbReference>
<feature type="binding site" evidence="5">
    <location>
        <position position="41"/>
    </location>
    <ligand>
        <name>substrate</name>
    </ligand>
</feature>
<feature type="binding site" evidence="5">
    <location>
        <position position="65"/>
    </location>
    <ligand>
        <name>substrate</name>
    </ligand>
</feature>
<evidence type="ECO:0000256" key="5">
    <source>
        <dbReference type="PIRSR" id="PIRSR000185-2"/>
    </source>
</evidence>
<dbReference type="InterPro" id="IPR014362">
    <property type="entry name" value="Glu_DH"/>
</dbReference>
<dbReference type="InterPro" id="IPR006095">
    <property type="entry name" value="Glu/Leu/Phe/Val/Trp_DH"/>
</dbReference>
<dbReference type="SUPFAM" id="SSF51735">
    <property type="entry name" value="NAD(P)-binding Rossmann-fold domains"/>
    <property type="match status" value="1"/>
</dbReference>
<dbReference type="EMBL" id="BHZD01000001">
    <property type="protein sequence ID" value="GCD48403.1"/>
    <property type="molecule type" value="Genomic_DNA"/>
</dbReference>
<sequence length="382" mass="40001">MTDALSLVDDWGPEKIVVVSHRRTGMKGVLVIDNTARGMGKGGTRMSPTVTVGEVARLARVMTWKWAGVDLFYGGAKAGIVADPASRDKEAILRAFARALSNEVPREYVMGLDMGLTESDAAFIQDELGDRGAAVGTPGHLGGVAYDKLGVTGYGLAEAADAAAQHLGQPLAGSRVAVQGFGAVGSAAARRLAELGATVVAVSTAHGALHDPAGLDVTELLAARDEHGDHFVTRHHRGTRLPCGSELTVDCDILVPAALQDVIQRPTAQHIKARLVVEGANLPTSPEAQGLLAERGITVVPDFVANAGGVVAAAFAMDSRYSGFRPDTATIFETISTRLRANTVTVLDEARRQGTTPHTAGRSLAEERVRTAMRSKGRIPPA</sequence>
<organism evidence="10 11">
    <name type="scientific">Streptomyces paromomycinus</name>
    <name type="common">Streptomyces rimosus subsp. paromomycinus</name>
    <dbReference type="NCBI Taxonomy" id="92743"/>
    <lineage>
        <taxon>Bacteria</taxon>
        <taxon>Bacillati</taxon>
        <taxon>Actinomycetota</taxon>
        <taxon>Actinomycetes</taxon>
        <taxon>Kitasatosporales</taxon>
        <taxon>Streptomycetaceae</taxon>
        <taxon>Streptomyces</taxon>
    </lineage>
</organism>
<evidence type="ECO:0000256" key="6">
    <source>
        <dbReference type="PIRSR" id="PIRSR000185-3"/>
    </source>
</evidence>
<dbReference type="PANTHER" id="PTHR11606:SF13">
    <property type="entry name" value="GLUTAMATE DEHYDROGENASE 1, MITOCHONDRIAL"/>
    <property type="match status" value="1"/>
</dbReference>
<dbReference type="Gene3D" id="3.40.50.10860">
    <property type="entry name" value="Leucine Dehydrogenase, chain A, domain 1"/>
    <property type="match status" value="1"/>
</dbReference>
<evidence type="ECO:0000256" key="8">
    <source>
        <dbReference type="SAM" id="MobiDB-lite"/>
    </source>
</evidence>
<feature type="compositionally biased region" description="Basic residues" evidence="8">
    <location>
        <begin position="371"/>
        <end position="382"/>
    </location>
</feature>
<dbReference type="InterPro" id="IPR006096">
    <property type="entry name" value="Glu/Leu/Phe/Val/Trp_DH_C"/>
</dbReference>
<dbReference type="SMART" id="SM00839">
    <property type="entry name" value="ELFV_dehydrog"/>
    <property type="match status" value="1"/>
</dbReference>
<dbReference type="InterPro" id="IPR006097">
    <property type="entry name" value="Glu/Leu/Phe/Val/Trp_DH_dimer"/>
</dbReference>
<dbReference type="InterPro" id="IPR046346">
    <property type="entry name" value="Aminoacid_DH-like_N_sf"/>
</dbReference>
<name>A0A401WGG9_STREY</name>
<dbReference type="GO" id="GO:0006538">
    <property type="term" value="P:L-glutamate catabolic process"/>
    <property type="evidence" value="ECO:0007669"/>
    <property type="project" value="TreeGrafter"/>
</dbReference>
<evidence type="ECO:0000256" key="2">
    <source>
        <dbReference type="ARBA" id="ARBA00023002"/>
    </source>
</evidence>
<dbReference type="AlphaFoldDB" id="A0A401WGG9"/>
<keyword evidence="5" id="KW-0547">Nucleotide-binding</keyword>
<feature type="site" description="Important for catalysis" evidence="6">
    <location>
        <position position="113"/>
    </location>
</feature>
<dbReference type="Pfam" id="PF02812">
    <property type="entry name" value="ELFV_dehydrog_N"/>
    <property type="match status" value="1"/>
</dbReference>
<keyword evidence="11" id="KW-1185">Reference proteome</keyword>
<proteinExistence type="inferred from homology"/>
<dbReference type="Pfam" id="PF00208">
    <property type="entry name" value="ELFV_dehydrog"/>
    <property type="match status" value="1"/>
</dbReference>
<feature type="active site" description="Proton donor" evidence="4">
    <location>
        <position position="77"/>
    </location>
</feature>
<dbReference type="PRINTS" id="PR00082">
    <property type="entry name" value="GLFDHDRGNASE"/>
</dbReference>
<comment type="similarity">
    <text evidence="1 3 7">Belongs to the Glu/Leu/Phe/Val dehydrogenases family.</text>
</comment>
<protein>
    <recommendedName>
        <fullName evidence="3">Glutamate dehydrogenase</fullName>
    </recommendedName>
</protein>
<evidence type="ECO:0000259" key="9">
    <source>
        <dbReference type="SMART" id="SM00839"/>
    </source>
</evidence>
<evidence type="ECO:0000256" key="4">
    <source>
        <dbReference type="PIRSR" id="PIRSR000185-1"/>
    </source>
</evidence>
<evidence type="ECO:0000313" key="10">
    <source>
        <dbReference type="EMBL" id="GCD48403.1"/>
    </source>
</evidence>
<keyword evidence="2 3" id="KW-0560">Oxidoreductase</keyword>
<gene>
    <name evidence="10" type="ORF">GKJPGBOP_08201</name>
</gene>
<dbReference type="InterPro" id="IPR033524">
    <property type="entry name" value="Glu/Leu/Phe/Val_DH_AS"/>
</dbReference>
<dbReference type="GO" id="GO:0004352">
    <property type="term" value="F:glutamate dehydrogenase (NAD+) activity"/>
    <property type="evidence" value="ECO:0007669"/>
    <property type="project" value="TreeGrafter"/>
</dbReference>
<dbReference type="PIRSF" id="PIRSF000185">
    <property type="entry name" value="Glu_DH"/>
    <property type="match status" value="1"/>
</dbReference>
<dbReference type="InterPro" id="IPR036291">
    <property type="entry name" value="NAD(P)-bd_dom_sf"/>
</dbReference>
<dbReference type="RefSeq" id="WP_125058322.1">
    <property type="nucleotide sequence ID" value="NZ_BHZD01000001.1"/>
</dbReference>
<keyword evidence="5" id="KW-0520">NAD</keyword>
<reference evidence="10 11" key="1">
    <citation type="submission" date="2018-11" db="EMBL/GenBank/DDBJ databases">
        <title>Whole genome sequence of Streptomyces paromomycinus NBRC 15454(T).</title>
        <authorList>
            <person name="Komaki H."/>
            <person name="Tamura T."/>
        </authorList>
    </citation>
    <scope>NUCLEOTIDE SEQUENCE [LARGE SCALE GENOMIC DNA]</scope>
    <source>
        <strain evidence="10 11">NBRC 15454</strain>
    </source>
</reference>
<dbReference type="PROSITE" id="PS00074">
    <property type="entry name" value="GLFV_DEHYDROGENASE"/>
    <property type="match status" value="1"/>
</dbReference>
<evidence type="ECO:0000256" key="3">
    <source>
        <dbReference type="PIRNR" id="PIRNR000185"/>
    </source>
</evidence>
<dbReference type="Proteomes" id="UP000286746">
    <property type="component" value="Unassembled WGS sequence"/>
</dbReference>
<evidence type="ECO:0000313" key="11">
    <source>
        <dbReference type="Proteomes" id="UP000286746"/>
    </source>
</evidence>